<dbReference type="InterPro" id="IPR003593">
    <property type="entry name" value="AAA+_ATPase"/>
</dbReference>
<reference evidence="5 6" key="1">
    <citation type="submission" date="2015-06" db="EMBL/GenBank/DDBJ databases">
        <title>Draft genome sequence of beer spoilage bacterium Megasphaera cerevisiae type strain 20462.</title>
        <authorList>
            <person name="Kutumbaka K."/>
            <person name="Pasmowitz J."/>
            <person name="Mategko J."/>
            <person name="Reyes D."/>
            <person name="Friedrich A."/>
            <person name="Han S."/>
            <person name="Martens-Habbena W."/>
            <person name="Neal-McKinney J."/>
            <person name="Janagama H.K."/>
            <person name="Nadala C."/>
            <person name="Samadpour M."/>
        </authorList>
    </citation>
    <scope>NUCLEOTIDE SEQUENCE [LARGE SCALE GENOMIC DNA]</scope>
    <source>
        <strain evidence="5 6">DSM 20462</strain>
    </source>
</reference>
<dbReference type="PATRIC" id="fig|1122219.3.peg.1472"/>
<dbReference type="InterPro" id="IPR002611">
    <property type="entry name" value="IstB_ATP-bd"/>
</dbReference>
<dbReference type="GO" id="GO:0006260">
    <property type="term" value="P:DNA replication"/>
    <property type="evidence" value="ECO:0007669"/>
    <property type="project" value="TreeGrafter"/>
</dbReference>
<gene>
    <name evidence="5" type="ORF">AB840_08840</name>
</gene>
<feature type="domain" description="AAA+ ATPase" evidence="4">
    <location>
        <begin position="87"/>
        <end position="220"/>
    </location>
</feature>
<protein>
    <recommendedName>
        <fullName evidence="4">AAA+ ATPase domain-containing protein</fullName>
    </recommendedName>
</protein>
<dbReference type="InParanoid" id="A0A0J6ZN52"/>
<comment type="similarity">
    <text evidence="1">Belongs to the IS21/IS1162 putative ATP-binding protein family.</text>
</comment>
<dbReference type="NCBIfam" id="NF038214">
    <property type="entry name" value="IS21_help_AAA"/>
    <property type="match status" value="1"/>
</dbReference>
<dbReference type="PANTHER" id="PTHR30050:SF4">
    <property type="entry name" value="ATP-BINDING PROTEIN RV3427C IN INSERTION SEQUENCE-RELATED"/>
    <property type="match status" value="1"/>
</dbReference>
<dbReference type="EMBL" id="LEKT01000026">
    <property type="protein sequence ID" value="KMO86326.1"/>
    <property type="molecule type" value="Genomic_DNA"/>
</dbReference>
<keyword evidence="3" id="KW-0067">ATP-binding</keyword>
<dbReference type="PANTHER" id="PTHR30050">
    <property type="entry name" value="CHROMOSOMAL REPLICATION INITIATOR PROTEIN DNAA"/>
    <property type="match status" value="1"/>
</dbReference>
<evidence type="ECO:0000256" key="3">
    <source>
        <dbReference type="ARBA" id="ARBA00022840"/>
    </source>
</evidence>
<dbReference type="InterPro" id="IPR047661">
    <property type="entry name" value="IstB"/>
</dbReference>
<comment type="caution">
    <text evidence="5">The sequence shown here is derived from an EMBL/GenBank/DDBJ whole genome shotgun (WGS) entry which is preliminary data.</text>
</comment>
<keyword evidence="6" id="KW-1185">Reference proteome</keyword>
<dbReference type="Pfam" id="PF01695">
    <property type="entry name" value="IstB_IS21"/>
    <property type="match status" value="1"/>
</dbReference>
<name>A0A0J6ZN52_9FIRM</name>
<dbReference type="STRING" id="39029.BSR42_10185"/>
<dbReference type="SUPFAM" id="SSF52540">
    <property type="entry name" value="P-loop containing nucleoside triphosphate hydrolases"/>
    <property type="match status" value="1"/>
</dbReference>
<evidence type="ECO:0000259" key="4">
    <source>
        <dbReference type="SMART" id="SM00382"/>
    </source>
</evidence>
<dbReference type="Gene3D" id="3.40.50.300">
    <property type="entry name" value="P-loop containing nucleotide triphosphate hydrolases"/>
    <property type="match status" value="1"/>
</dbReference>
<evidence type="ECO:0000256" key="2">
    <source>
        <dbReference type="ARBA" id="ARBA00022741"/>
    </source>
</evidence>
<dbReference type="Proteomes" id="UP000036503">
    <property type="component" value="Unassembled WGS sequence"/>
</dbReference>
<evidence type="ECO:0000313" key="5">
    <source>
        <dbReference type="EMBL" id="KMO86326.1"/>
    </source>
</evidence>
<dbReference type="CDD" id="cd00009">
    <property type="entry name" value="AAA"/>
    <property type="match status" value="1"/>
</dbReference>
<evidence type="ECO:0000313" key="6">
    <source>
        <dbReference type="Proteomes" id="UP000036503"/>
    </source>
</evidence>
<proteinExistence type="inferred from homology"/>
<keyword evidence="2" id="KW-0547">Nucleotide-binding</keyword>
<sequence length="239" mass="26558">MKLRAMEQEYRRQIELSANAALSFDERLAMMVDAEWLAKANNRLQRFLREANLREQAASLENLSFDVKRCLDKAVIAHLANCGWIKEGRNLIVTGATGTGKTYLASAFGNAACRKSLKVRSYRVNRLLTDLAIGRGDGSYNRLLNDLKKPDLLILDDFGMVSLDPSACRDLLEVVDDRHGRKSIAISAQLPVANWHGVFEDATIADAVLDRLVNNSHRIELKGPSLRPHKLEGGGSTTE</sequence>
<dbReference type="InterPro" id="IPR028350">
    <property type="entry name" value="DNAC/IstB-like"/>
</dbReference>
<dbReference type="InterPro" id="IPR027417">
    <property type="entry name" value="P-loop_NTPase"/>
</dbReference>
<dbReference type="SMART" id="SM00382">
    <property type="entry name" value="AAA"/>
    <property type="match status" value="1"/>
</dbReference>
<dbReference type="PIRSF" id="PIRSF003073">
    <property type="entry name" value="DNAC_TnpB_IstB"/>
    <property type="match status" value="1"/>
</dbReference>
<organism evidence="5 6">
    <name type="scientific">Megasphaera cerevisiae DSM 20462</name>
    <dbReference type="NCBI Taxonomy" id="1122219"/>
    <lineage>
        <taxon>Bacteria</taxon>
        <taxon>Bacillati</taxon>
        <taxon>Bacillota</taxon>
        <taxon>Negativicutes</taxon>
        <taxon>Veillonellales</taxon>
        <taxon>Veillonellaceae</taxon>
        <taxon>Megasphaera</taxon>
    </lineage>
</organism>
<accession>A0A0J6ZN52</accession>
<dbReference type="GO" id="GO:0005524">
    <property type="term" value="F:ATP binding"/>
    <property type="evidence" value="ECO:0007669"/>
    <property type="project" value="UniProtKB-KW"/>
</dbReference>
<dbReference type="AlphaFoldDB" id="A0A0J6ZN52"/>
<evidence type="ECO:0000256" key="1">
    <source>
        <dbReference type="ARBA" id="ARBA00008059"/>
    </source>
</evidence>